<evidence type="ECO:0000256" key="1">
    <source>
        <dbReference type="SAM" id="MobiDB-lite"/>
    </source>
</evidence>
<evidence type="ECO:0000313" key="2">
    <source>
        <dbReference type="EMBL" id="KAK4538026.1"/>
    </source>
</evidence>
<reference evidence="2 3" key="1">
    <citation type="submission" date="2022-07" db="EMBL/GenBank/DDBJ databases">
        <title>Genome-wide signatures of adaptation to extreme environments.</title>
        <authorList>
            <person name="Cho C.H."/>
            <person name="Yoon H.S."/>
        </authorList>
    </citation>
    <scope>NUCLEOTIDE SEQUENCE [LARGE SCALE GENOMIC DNA]</scope>
    <source>
        <strain evidence="2 3">DBV 063 E5</strain>
    </source>
</reference>
<feature type="region of interest" description="Disordered" evidence="1">
    <location>
        <begin position="84"/>
        <end position="204"/>
    </location>
</feature>
<accession>A0AAV9J0X3</accession>
<feature type="compositionally biased region" description="Acidic residues" evidence="1">
    <location>
        <begin position="90"/>
        <end position="100"/>
    </location>
</feature>
<sequence length="204" mass="22397">MEVSPPFDVSEYASLGPFRVNYRWFLIAVPESSRLTVQDLWSPRTPSLHFAPDVPGDYVLCLKTYGHGATFTDYIRVRCEDPDAHPNQLQEEEEEEEEEEVGARERKVSDEVARVKPEADAEPPHSPSHSPNTAAATAPTGTDWLIRTTFTIPLPKTRAPYQEPDDLGDHGGGDDDPTPAPDAPSTQLTDDNEVTAADVPSAST</sequence>
<comment type="caution">
    <text evidence="2">The sequence shown here is derived from an EMBL/GenBank/DDBJ whole genome shotgun (WGS) entry which is preliminary data.</text>
</comment>
<proteinExistence type="predicted"/>
<name>A0AAV9J0X3_CYACA</name>
<protein>
    <submittedName>
        <fullName evidence="2">Uncharacterized protein</fullName>
    </submittedName>
</protein>
<keyword evidence="3" id="KW-1185">Reference proteome</keyword>
<gene>
    <name evidence="2" type="ORF">CDCA_CDCA15G4051</name>
</gene>
<dbReference type="EMBL" id="JANCYW010000015">
    <property type="protein sequence ID" value="KAK4538026.1"/>
    <property type="molecule type" value="Genomic_DNA"/>
</dbReference>
<dbReference type="Proteomes" id="UP001301350">
    <property type="component" value="Unassembled WGS sequence"/>
</dbReference>
<feature type="compositionally biased region" description="Low complexity" evidence="1">
    <location>
        <begin position="127"/>
        <end position="140"/>
    </location>
</feature>
<organism evidence="2 3">
    <name type="scientific">Cyanidium caldarium</name>
    <name type="common">Red alga</name>
    <dbReference type="NCBI Taxonomy" id="2771"/>
    <lineage>
        <taxon>Eukaryota</taxon>
        <taxon>Rhodophyta</taxon>
        <taxon>Bangiophyceae</taxon>
        <taxon>Cyanidiales</taxon>
        <taxon>Cyanidiaceae</taxon>
        <taxon>Cyanidium</taxon>
    </lineage>
</organism>
<evidence type="ECO:0000313" key="3">
    <source>
        <dbReference type="Proteomes" id="UP001301350"/>
    </source>
</evidence>
<feature type="compositionally biased region" description="Basic and acidic residues" evidence="1">
    <location>
        <begin position="101"/>
        <end position="123"/>
    </location>
</feature>
<dbReference type="AlphaFoldDB" id="A0AAV9J0X3"/>